<keyword evidence="2" id="KW-0472">Membrane</keyword>
<keyword evidence="2" id="KW-1133">Transmembrane helix</keyword>
<evidence type="ECO:0000313" key="3">
    <source>
        <dbReference type="EMBL" id="RKU40570.1"/>
    </source>
</evidence>
<dbReference type="OrthoDB" id="5385189at2759"/>
<organism evidence="3 4">
    <name type="scientific">Coniochaeta pulveracea</name>
    <dbReference type="NCBI Taxonomy" id="177199"/>
    <lineage>
        <taxon>Eukaryota</taxon>
        <taxon>Fungi</taxon>
        <taxon>Dikarya</taxon>
        <taxon>Ascomycota</taxon>
        <taxon>Pezizomycotina</taxon>
        <taxon>Sordariomycetes</taxon>
        <taxon>Sordariomycetidae</taxon>
        <taxon>Coniochaetales</taxon>
        <taxon>Coniochaetaceae</taxon>
        <taxon>Coniochaeta</taxon>
    </lineage>
</organism>
<evidence type="ECO:0000313" key="4">
    <source>
        <dbReference type="Proteomes" id="UP000275385"/>
    </source>
</evidence>
<evidence type="ECO:0000256" key="1">
    <source>
        <dbReference type="SAM" id="MobiDB-lite"/>
    </source>
</evidence>
<comment type="caution">
    <text evidence="3">The sequence shown here is derived from an EMBL/GenBank/DDBJ whole genome shotgun (WGS) entry which is preliminary data.</text>
</comment>
<gene>
    <name evidence="3" type="ORF">DL546_001442</name>
</gene>
<reference evidence="3 4" key="1">
    <citation type="submission" date="2018-08" db="EMBL/GenBank/DDBJ databases">
        <title>Draft genome of the lignicolous fungus Coniochaeta pulveracea.</title>
        <authorList>
            <person name="Borstlap C.J."/>
            <person name="De Witt R.N."/>
            <person name="Botha A."/>
            <person name="Volschenk H."/>
        </authorList>
    </citation>
    <scope>NUCLEOTIDE SEQUENCE [LARGE SCALE GENOMIC DNA]</scope>
    <source>
        <strain evidence="3 4">CAB683</strain>
    </source>
</reference>
<feature type="region of interest" description="Disordered" evidence="1">
    <location>
        <begin position="259"/>
        <end position="279"/>
    </location>
</feature>
<keyword evidence="2" id="KW-0812">Transmembrane</keyword>
<dbReference type="STRING" id="177199.A0A420XYG9"/>
<accession>A0A420XYG9</accession>
<protein>
    <recommendedName>
        <fullName evidence="5">Cytoskeleton-associated protein</fullName>
    </recommendedName>
</protein>
<evidence type="ECO:0008006" key="5">
    <source>
        <dbReference type="Google" id="ProtNLM"/>
    </source>
</evidence>
<evidence type="ECO:0000256" key="2">
    <source>
        <dbReference type="SAM" id="Phobius"/>
    </source>
</evidence>
<dbReference type="EMBL" id="QVQW01000098">
    <property type="protein sequence ID" value="RKU40570.1"/>
    <property type="molecule type" value="Genomic_DNA"/>
</dbReference>
<keyword evidence="4" id="KW-1185">Reference proteome</keyword>
<sequence length="326" mass="37822">MSFIFSIFRHNGVVLAGAGTMAVCTVVLMHTLLKEFRDESEVKPVSPKTQYITQDTEDSLSLGTLNTLLDHYNFSIRETAAKIICDRASSDQAVFQTLLYGITRPDYDERMKNLRALALITDFSTLDHLHDYKAYACFVRSLELSLEDYKGQQEKLDVRYFDDYYLRDMSEKLCLMFISQLLTKHRARKLVKTGFIERWLAKQYWGDNPDEIVNNFQQYMCFRANRITDIIGQIVQYRGGREALHKAGLISDRSKKIMDHSADGGESDFDPTDRPVGGRLQDYSAEEQRLRHRHREAMVFNDGTTPLNIDDIFERNSTTPWEHAQW</sequence>
<dbReference type="Proteomes" id="UP000275385">
    <property type="component" value="Unassembled WGS sequence"/>
</dbReference>
<feature type="transmembrane region" description="Helical" evidence="2">
    <location>
        <begin position="12"/>
        <end position="33"/>
    </location>
</feature>
<name>A0A420XYG9_9PEZI</name>
<dbReference type="AlphaFoldDB" id="A0A420XYG9"/>
<proteinExistence type="predicted"/>